<gene>
    <name evidence="5" type="ORF">ACFFJG_10115</name>
</gene>
<name>A0ABV6E1K9_9ACTN</name>
<keyword evidence="3" id="KW-0233">DNA recombination</keyword>
<proteinExistence type="inferred from homology"/>
<organism evidence="5 6">
    <name type="scientific">Nocardioides zeicaulis</name>
    <dbReference type="NCBI Taxonomy" id="1776857"/>
    <lineage>
        <taxon>Bacteria</taxon>
        <taxon>Bacillati</taxon>
        <taxon>Actinomycetota</taxon>
        <taxon>Actinomycetes</taxon>
        <taxon>Propionibacteriales</taxon>
        <taxon>Nocardioidaceae</taxon>
        <taxon>Nocardioides</taxon>
    </lineage>
</organism>
<dbReference type="Pfam" id="PF00589">
    <property type="entry name" value="Phage_integrase"/>
    <property type="match status" value="1"/>
</dbReference>
<dbReference type="Proteomes" id="UP001589698">
    <property type="component" value="Unassembled WGS sequence"/>
</dbReference>
<keyword evidence="6" id="KW-1185">Reference proteome</keyword>
<evidence type="ECO:0000256" key="2">
    <source>
        <dbReference type="ARBA" id="ARBA00023125"/>
    </source>
</evidence>
<dbReference type="EMBL" id="JBHLXH010000001">
    <property type="protein sequence ID" value="MFC0222836.1"/>
    <property type="molecule type" value="Genomic_DNA"/>
</dbReference>
<comment type="caution">
    <text evidence="5">The sequence shown here is derived from an EMBL/GenBank/DDBJ whole genome shotgun (WGS) entry which is preliminary data.</text>
</comment>
<evidence type="ECO:0000313" key="6">
    <source>
        <dbReference type="Proteomes" id="UP001589698"/>
    </source>
</evidence>
<dbReference type="PANTHER" id="PTHR30349:SF41">
    <property type="entry name" value="INTEGRASE_RECOMBINASE PROTEIN MJ0367-RELATED"/>
    <property type="match status" value="1"/>
</dbReference>
<evidence type="ECO:0000256" key="1">
    <source>
        <dbReference type="ARBA" id="ARBA00008857"/>
    </source>
</evidence>
<feature type="domain" description="Tyr recombinase" evidence="4">
    <location>
        <begin position="233"/>
        <end position="420"/>
    </location>
</feature>
<dbReference type="InterPro" id="IPR050090">
    <property type="entry name" value="Tyrosine_recombinase_XerCD"/>
</dbReference>
<dbReference type="RefSeq" id="WP_378518551.1">
    <property type="nucleotide sequence ID" value="NZ_CBCSDI010000032.1"/>
</dbReference>
<dbReference type="Gene3D" id="1.10.443.10">
    <property type="entry name" value="Intergrase catalytic core"/>
    <property type="match status" value="1"/>
</dbReference>
<dbReference type="CDD" id="cd00397">
    <property type="entry name" value="DNA_BRE_C"/>
    <property type="match status" value="1"/>
</dbReference>
<dbReference type="SUPFAM" id="SSF56349">
    <property type="entry name" value="DNA breaking-rejoining enzymes"/>
    <property type="match status" value="1"/>
</dbReference>
<evidence type="ECO:0000256" key="3">
    <source>
        <dbReference type="ARBA" id="ARBA00023172"/>
    </source>
</evidence>
<dbReference type="InterPro" id="IPR011010">
    <property type="entry name" value="DNA_brk_join_enz"/>
</dbReference>
<dbReference type="Gene3D" id="1.10.150.130">
    <property type="match status" value="1"/>
</dbReference>
<dbReference type="PANTHER" id="PTHR30349">
    <property type="entry name" value="PHAGE INTEGRASE-RELATED"/>
    <property type="match status" value="1"/>
</dbReference>
<dbReference type="PROSITE" id="PS51898">
    <property type="entry name" value="TYR_RECOMBINASE"/>
    <property type="match status" value="1"/>
</dbReference>
<dbReference type="InterPro" id="IPR002104">
    <property type="entry name" value="Integrase_catalytic"/>
</dbReference>
<comment type="similarity">
    <text evidence="1">Belongs to the 'phage' integrase family.</text>
</comment>
<sequence>MSIQEPADGTRSAVRDSQTTMLAGMLGASGFDVEQLIQAAALAGIVDSQSQTLIDLLPEVALNPAQGGERTPTVAEFYEQTVTKLAVAASGEEKRGGGLNRTYESYWKVMVEGWPFQKKGTLKKDGTRVGADPVPAIEKLYEGIGHMQLADVRVSHLKEVVDVCMRRAELNAERAKLRREATGLPVAQSKLDGAKRNAVGALRYFFNAAVDERIIDRDHNPAQSLKKPGKSDGGRRSFTQTEFADLWSTIVSGGDDPELDTLMWETVFVTGARREGLMNLDLRDLDHVRVSLWLDEKNGDVEEQPATADLLERLEDFARRRGATQGSDPVFAFKTTDRSGRPRRITDRRFDTVHRRIQKSLPWAARLGVTLHWARHHAITTVERVSGSEAVAARFARHKDTTVTANYDKATGAEVCAAVAAMTGTVHPLAIEGW</sequence>
<accession>A0ABV6E1K9</accession>
<dbReference type="InterPro" id="IPR013762">
    <property type="entry name" value="Integrase-like_cat_sf"/>
</dbReference>
<evidence type="ECO:0000313" key="5">
    <source>
        <dbReference type="EMBL" id="MFC0222836.1"/>
    </source>
</evidence>
<protein>
    <submittedName>
        <fullName evidence="5">Tyrosine-type recombinase/integrase</fullName>
    </submittedName>
</protein>
<evidence type="ECO:0000259" key="4">
    <source>
        <dbReference type="PROSITE" id="PS51898"/>
    </source>
</evidence>
<keyword evidence="2" id="KW-0238">DNA-binding</keyword>
<dbReference type="InterPro" id="IPR010998">
    <property type="entry name" value="Integrase_recombinase_N"/>
</dbReference>
<reference evidence="5 6" key="1">
    <citation type="submission" date="2024-09" db="EMBL/GenBank/DDBJ databases">
        <authorList>
            <person name="Sun Q."/>
            <person name="Mori K."/>
        </authorList>
    </citation>
    <scope>NUCLEOTIDE SEQUENCE [LARGE SCALE GENOMIC DNA]</scope>
    <source>
        <strain evidence="5 6">CCM 8654</strain>
    </source>
</reference>